<dbReference type="SUPFAM" id="SSF47413">
    <property type="entry name" value="lambda repressor-like DNA-binding domains"/>
    <property type="match status" value="1"/>
</dbReference>
<dbReference type="CDD" id="cd00093">
    <property type="entry name" value="HTH_XRE"/>
    <property type="match status" value="1"/>
</dbReference>
<dbReference type="PROSITE" id="PS50943">
    <property type="entry name" value="HTH_CROC1"/>
    <property type="match status" value="1"/>
</dbReference>
<sequence length="124" mass="14266">MTKYSKFFEDRSIQELYTDHNYEKNSESDFDDLFHETTSYWINKIRLREKVTQKQIATTLHISQPGVCQMLKRPATIAKLWRLCAALGGTLEVNIRLGDEVVSLLHGGSPRENDSVQHSSVPQQ</sequence>
<dbReference type="InterPro" id="IPR001387">
    <property type="entry name" value="Cro/C1-type_HTH"/>
</dbReference>
<dbReference type="InterPro" id="IPR010982">
    <property type="entry name" value="Lambda_DNA-bd_dom_sf"/>
</dbReference>
<reference evidence="2" key="1">
    <citation type="submission" date="2020-05" db="EMBL/GenBank/DDBJ databases">
        <authorList>
            <person name="Chiriac C."/>
            <person name="Salcher M."/>
            <person name="Ghai R."/>
            <person name="Kavagutti S V."/>
        </authorList>
    </citation>
    <scope>NUCLEOTIDE SEQUENCE</scope>
</reference>
<proteinExistence type="predicted"/>
<accession>A0A6J6E9D6</accession>
<evidence type="ECO:0000259" key="1">
    <source>
        <dbReference type="PROSITE" id="PS50943"/>
    </source>
</evidence>
<gene>
    <name evidence="2" type="ORF">UFOPK1572_01354</name>
</gene>
<name>A0A6J6E9D6_9ZZZZ</name>
<evidence type="ECO:0000313" key="2">
    <source>
        <dbReference type="EMBL" id="CAB4570903.1"/>
    </source>
</evidence>
<protein>
    <submittedName>
        <fullName evidence="2">Unannotated protein</fullName>
    </submittedName>
</protein>
<dbReference type="Gene3D" id="1.10.260.40">
    <property type="entry name" value="lambda repressor-like DNA-binding domains"/>
    <property type="match status" value="1"/>
</dbReference>
<dbReference type="GO" id="GO:0003677">
    <property type="term" value="F:DNA binding"/>
    <property type="evidence" value="ECO:0007669"/>
    <property type="project" value="InterPro"/>
</dbReference>
<feature type="domain" description="HTH cro/C1-type" evidence="1">
    <location>
        <begin position="42"/>
        <end position="94"/>
    </location>
</feature>
<dbReference type="AlphaFoldDB" id="A0A6J6E9D6"/>
<organism evidence="2">
    <name type="scientific">freshwater metagenome</name>
    <dbReference type="NCBI Taxonomy" id="449393"/>
    <lineage>
        <taxon>unclassified sequences</taxon>
        <taxon>metagenomes</taxon>
        <taxon>ecological metagenomes</taxon>
    </lineage>
</organism>
<dbReference type="EMBL" id="CAEZTC010000210">
    <property type="protein sequence ID" value="CAB4570903.1"/>
    <property type="molecule type" value="Genomic_DNA"/>
</dbReference>